<name>A0A2A4B2I0_9SPHN</name>
<feature type="transmembrane region" description="Helical" evidence="1">
    <location>
        <begin position="47"/>
        <end position="69"/>
    </location>
</feature>
<accession>A0A2A4B2I0</accession>
<feature type="transmembrane region" description="Helical" evidence="1">
    <location>
        <begin position="138"/>
        <end position="159"/>
    </location>
</feature>
<dbReference type="OrthoDB" id="5297436at2"/>
<organism evidence="2 3">
    <name type="scientific">Sphingomonas spermidinifaciens</name>
    <dbReference type="NCBI Taxonomy" id="1141889"/>
    <lineage>
        <taxon>Bacteria</taxon>
        <taxon>Pseudomonadati</taxon>
        <taxon>Pseudomonadota</taxon>
        <taxon>Alphaproteobacteria</taxon>
        <taxon>Sphingomonadales</taxon>
        <taxon>Sphingomonadaceae</taxon>
        <taxon>Sphingomonas</taxon>
    </lineage>
</organism>
<reference evidence="2 3" key="1">
    <citation type="submission" date="2017-09" db="EMBL/GenBank/DDBJ databases">
        <title>Sphingomonas spermidinifaciens 9NM-10, whole genome shotgun sequence.</title>
        <authorList>
            <person name="Feng G."/>
            <person name="Zhu H."/>
        </authorList>
    </citation>
    <scope>NUCLEOTIDE SEQUENCE [LARGE SCALE GENOMIC DNA]</scope>
    <source>
        <strain evidence="2 3">9NM-10</strain>
    </source>
</reference>
<dbReference type="AlphaFoldDB" id="A0A2A4B2I0"/>
<comment type="caution">
    <text evidence="2">The sequence shown here is derived from an EMBL/GenBank/DDBJ whole genome shotgun (WGS) entry which is preliminary data.</text>
</comment>
<evidence type="ECO:0000256" key="1">
    <source>
        <dbReference type="SAM" id="Phobius"/>
    </source>
</evidence>
<proteinExistence type="predicted"/>
<feature type="transmembrane region" description="Helical" evidence="1">
    <location>
        <begin position="108"/>
        <end position="126"/>
    </location>
</feature>
<dbReference type="Proteomes" id="UP000218366">
    <property type="component" value="Unassembled WGS sequence"/>
</dbReference>
<feature type="transmembrane region" description="Helical" evidence="1">
    <location>
        <begin position="81"/>
        <end position="102"/>
    </location>
</feature>
<evidence type="ECO:0000313" key="2">
    <source>
        <dbReference type="EMBL" id="PCD01989.1"/>
    </source>
</evidence>
<dbReference type="InterPro" id="IPR021836">
    <property type="entry name" value="DUF3429"/>
</dbReference>
<protein>
    <submittedName>
        <fullName evidence="2">DUF3429 domain-containing protein</fullName>
    </submittedName>
</protein>
<feature type="transmembrane region" description="Helical" evidence="1">
    <location>
        <begin position="20"/>
        <end position="41"/>
    </location>
</feature>
<keyword evidence="1" id="KW-0472">Membrane</keyword>
<sequence>MQETSRPSFRERWQGVPPPARLLGAAGLLPQGAAALLVVAGPLEWRFTALALAFAYAALILSFLGGLWWGLAAAVRQVPDWIYWAAVVPSLFALVTCVPWSIGSDWPGPSLVALGLAILASLGVDLRLDRMGLAPRWWLGLRVPLSLGLGTLTLIVGLAA</sequence>
<dbReference type="Pfam" id="PF11911">
    <property type="entry name" value="DUF3429"/>
    <property type="match status" value="1"/>
</dbReference>
<keyword evidence="1" id="KW-1133">Transmembrane helix</keyword>
<dbReference type="PANTHER" id="PTHR15887">
    <property type="entry name" value="TRANSMEMBRANE PROTEIN 69"/>
    <property type="match status" value="1"/>
</dbReference>
<dbReference type="EMBL" id="NWMW01000002">
    <property type="protein sequence ID" value="PCD01989.1"/>
    <property type="molecule type" value="Genomic_DNA"/>
</dbReference>
<keyword evidence="3" id="KW-1185">Reference proteome</keyword>
<dbReference type="PANTHER" id="PTHR15887:SF1">
    <property type="entry name" value="TRANSMEMBRANE PROTEIN 69"/>
    <property type="match status" value="1"/>
</dbReference>
<gene>
    <name evidence="2" type="ORF">COC42_10885</name>
</gene>
<evidence type="ECO:0000313" key="3">
    <source>
        <dbReference type="Proteomes" id="UP000218366"/>
    </source>
</evidence>
<keyword evidence="1" id="KW-0812">Transmembrane</keyword>